<dbReference type="Proteomes" id="UP001596439">
    <property type="component" value="Unassembled WGS sequence"/>
</dbReference>
<dbReference type="RefSeq" id="WP_214789521.1">
    <property type="nucleotide sequence ID" value="NZ_JANIEL010000110.1"/>
</dbReference>
<organism evidence="1 2">
    <name type="scientific">Exiguobacterium aestuarii</name>
    <dbReference type="NCBI Taxonomy" id="273527"/>
    <lineage>
        <taxon>Bacteria</taxon>
        <taxon>Bacillati</taxon>
        <taxon>Bacillota</taxon>
        <taxon>Bacilli</taxon>
        <taxon>Bacillales</taxon>
        <taxon>Bacillales Family XII. Incertae Sedis</taxon>
        <taxon>Exiguobacterium</taxon>
    </lineage>
</organism>
<proteinExistence type="predicted"/>
<evidence type="ECO:0000313" key="2">
    <source>
        <dbReference type="Proteomes" id="UP001596439"/>
    </source>
</evidence>
<protein>
    <recommendedName>
        <fullName evidence="3">DUF4926 domain-containing protein</fullName>
    </recommendedName>
</protein>
<comment type="caution">
    <text evidence="1">The sequence shown here is derived from an EMBL/GenBank/DDBJ whole genome shotgun (WGS) entry which is preliminary data.</text>
</comment>
<evidence type="ECO:0008006" key="3">
    <source>
        <dbReference type="Google" id="ProtNLM"/>
    </source>
</evidence>
<keyword evidence="2" id="KW-1185">Reference proteome</keyword>
<evidence type="ECO:0000313" key="1">
    <source>
        <dbReference type="EMBL" id="MFC7390442.1"/>
    </source>
</evidence>
<name>A0ABW2PPH0_9BACL</name>
<dbReference type="EMBL" id="JBHTCE010000001">
    <property type="protein sequence ID" value="MFC7390442.1"/>
    <property type="molecule type" value="Genomic_DNA"/>
</dbReference>
<accession>A0ABW2PPH0</accession>
<sequence>MNSERGTLSHYVIRTIEQEFHVLAYEDPTVEDLGKVGDTGVRVEIVEKAE</sequence>
<gene>
    <name evidence="1" type="ORF">ACFQO8_09790</name>
</gene>
<reference evidence="2" key="1">
    <citation type="journal article" date="2019" name="Int. J. Syst. Evol. Microbiol.">
        <title>The Global Catalogue of Microorganisms (GCM) 10K type strain sequencing project: providing services to taxonomists for standard genome sequencing and annotation.</title>
        <authorList>
            <consortium name="The Broad Institute Genomics Platform"/>
            <consortium name="The Broad Institute Genome Sequencing Center for Infectious Disease"/>
            <person name="Wu L."/>
            <person name="Ma J."/>
        </authorList>
    </citation>
    <scope>NUCLEOTIDE SEQUENCE [LARGE SCALE GENOMIC DNA]</scope>
    <source>
        <strain evidence="2">CCUG 55590</strain>
    </source>
</reference>